<evidence type="ECO:0000313" key="2">
    <source>
        <dbReference type="Proteomes" id="UP001145087"/>
    </source>
</evidence>
<protein>
    <submittedName>
        <fullName evidence="1">Uncharacterized protein</fullName>
    </submittedName>
</protein>
<dbReference type="Gene3D" id="2.115.10.20">
    <property type="entry name" value="Glycosyl hydrolase domain, family 43"/>
    <property type="match status" value="1"/>
</dbReference>
<dbReference type="EMBL" id="JAPOHD010000009">
    <property type="protein sequence ID" value="MCY1719659.1"/>
    <property type="molecule type" value="Genomic_DNA"/>
</dbReference>
<sequence>MKAKNLFNLIITIVFISFISCTQKQPPTDSENRPLIVKKGTIDTDLVEATPIVFNKKVYRFEYVRPHYWKNNTGDSYSRFIDHETGLATPAFAKGYHLGSAFVDNNTVYVSVVNIWDGEEVHIFASDDLEHWSHWLAFKLSGYGIFNTSMTKAEDKFVLMFEIGKPESEAGKRFTARFATSDNLKNWTVLPPEYNYAKDRYTAPHCLRYMDGYYYDFFLEAHEGYEMRVVRSKNLKDWDLSPLNPVLKASEEDKMIANEKLPAKQRQRIEVAENRNNSDIDFCEYKGKLIINYSWGNQRGEEFLAEAYYEGTLKQFLKGWFPE</sequence>
<dbReference type="PROSITE" id="PS51257">
    <property type="entry name" value="PROKAR_LIPOPROTEIN"/>
    <property type="match status" value="1"/>
</dbReference>
<name>A0A9X3F327_9BACT</name>
<dbReference type="SUPFAM" id="SSF75005">
    <property type="entry name" value="Arabinanase/levansucrase/invertase"/>
    <property type="match status" value="1"/>
</dbReference>
<proteinExistence type="predicted"/>
<keyword evidence="2" id="KW-1185">Reference proteome</keyword>
<dbReference type="RefSeq" id="WP_343331996.1">
    <property type="nucleotide sequence ID" value="NZ_JAPOHD010000009.1"/>
</dbReference>
<evidence type="ECO:0000313" key="1">
    <source>
        <dbReference type="EMBL" id="MCY1719659.1"/>
    </source>
</evidence>
<dbReference type="AlphaFoldDB" id="A0A9X3F327"/>
<dbReference type="InterPro" id="IPR023296">
    <property type="entry name" value="Glyco_hydro_beta-prop_sf"/>
</dbReference>
<dbReference type="Proteomes" id="UP001145087">
    <property type="component" value="Unassembled WGS sequence"/>
</dbReference>
<reference evidence="1" key="1">
    <citation type="submission" date="2022-11" db="EMBL/GenBank/DDBJ databases">
        <title>Marilongibacter aestuarii gen. nov., sp. nov., isolated from tidal flat sediment.</title>
        <authorList>
            <person name="Jiayan W."/>
        </authorList>
    </citation>
    <scope>NUCLEOTIDE SEQUENCE</scope>
    <source>
        <strain evidence="1">Z1-6</strain>
    </source>
</reference>
<accession>A0A9X3F327</accession>
<organism evidence="1 2">
    <name type="scientific">Draconibacterium aestuarii</name>
    <dbReference type="NCBI Taxonomy" id="2998507"/>
    <lineage>
        <taxon>Bacteria</taxon>
        <taxon>Pseudomonadati</taxon>
        <taxon>Bacteroidota</taxon>
        <taxon>Bacteroidia</taxon>
        <taxon>Marinilabiliales</taxon>
        <taxon>Prolixibacteraceae</taxon>
        <taxon>Draconibacterium</taxon>
    </lineage>
</organism>
<gene>
    <name evidence="1" type="ORF">OU798_04860</name>
</gene>
<comment type="caution">
    <text evidence="1">The sequence shown here is derived from an EMBL/GenBank/DDBJ whole genome shotgun (WGS) entry which is preliminary data.</text>
</comment>